<dbReference type="OrthoDB" id="9792322at2"/>
<dbReference type="Pfam" id="PF00534">
    <property type="entry name" value="Glycos_transf_1"/>
    <property type="match status" value="1"/>
</dbReference>
<name>U5BRV2_9BACT</name>
<dbReference type="Proteomes" id="UP000016843">
    <property type="component" value="Unassembled WGS sequence"/>
</dbReference>
<evidence type="ECO:0000259" key="1">
    <source>
        <dbReference type="Pfam" id="PF00534"/>
    </source>
</evidence>
<evidence type="ECO:0000313" key="4">
    <source>
        <dbReference type="Proteomes" id="UP000016843"/>
    </source>
</evidence>
<comment type="caution">
    <text evidence="3">The sequence shown here is derived from an EMBL/GenBank/DDBJ whole genome shotgun (WGS) entry which is preliminary data.</text>
</comment>
<feature type="domain" description="Glycosyl transferase family 1" evidence="1">
    <location>
        <begin position="170"/>
        <end position="317"/>
    </location>
</feature>
<evidence type="ECO:0000313" key="3">
    <source>
        <dbReference type="EMBL" id="ERM80623.1"/>
    </source>
</evidence>
<feature type="domain" description="Glycosyltransferase subfamily 4-like N-terminal" evidence="2">
    <location>
        <begin position="9"/>
        <end position="161"/>
    </location>
</feature>
<dbReference type="AlphaFoldDB" id="U5BRV2"/>
<dbReference type="EMBL" id="AWXR01000087">
    <property type="protein sequence ID" value="ERM80623.1"/>
    <property type="molecule type" value="Genomic_DNA"/>
</dbReference>
<evidence type="ECO:0008006" key="5">
    <source>
        <dbReference type="Google" id="ProtNLM"/>
    </source>
</evidence>
<dbReference type="PANTHER" id="PTHR12526">
    <property type="entry name" value="GLYCOSYLTRANSFERASE"/>
    <property type="match status" value="1"/>
</dbReference>
<organism evidence="3 4">
    <name type="scientific">Rhodonellum psychrophilum GCM71 = DSM 17998</name>
    <dbReference type="NCBI Taxonomy" id="1123057"/>
    <lineage>
        <taxon>Bacteria</taxon>
        <taxon>Pseudomonadati</taxon>
        <taxon>Bacteroidota</taxon>
        <taxon>Cytophagia</taxon>
        <taxon>Cytophagales</taxon>
        <taxon>Cytophagaceae</taxon>
        <taxon>Rhodonellum</taxon>
    </lineage>
</organism>
<dbReference type="GO" id="GO:0016757">
    <property type="term" value="F:glycosyltransferase activity"/>
    <property type="evidence" value="ECO:0007669"/>
    <property type="project" value="InterPro"/>
</dbReference>
<sequence>MLIQRPQARGAELFASHLGDALIEMGHEVRMITLFEGGFDLPFSGTTHRLNRNSSHRFFDYGAWKAIHQILLNFNPDIVQAMGADTLKFMVFSKIIFGWKGKTVFYNGSVIGRYIRSKPVRLFNQWLYKSISGIVAVSKASQLDFENLFSFRLLHEVIPVGILIPEKISLKAPLPEPVLVHIGGFTFEKNHPELLQVFSTLLAIKPDSKLLMIGEGPLRRQTEELVEKKDLAHAVSFLGAHPDPFALVPKNAILVLPSKIEGMPAVIGEAFIHRIPVVAYDVGAVSELVVAHQTGWLVPANDSIKMLESILEITELSENSLSGILDAAEQFARENLELKRVAMQYEGFYSRLLFVDKT</sequence>
<dbReference type="eggNOG" id="COG0438">
    <property type="taxonomic scope" value="Bacteria"/>
</dbReference>
<dbReference type="InterPro" id="IPR028098">
    <property type="entry name" value="Glyco_trans_4-like_N"/>
</dbReference>
<dbReference type="RefSeq" id="WP_022582371.1">
    <property type="nucleotide sequence ID" value="NZ_AWXR01000087.1"/>
</dbReference>
<dbReference type="SUPFAM" id="SSF53756">
    <property type="entry name" value="UDP-Glycosyltransferase/glycogen phosphorylase"/>
    <property type="match status" value="1"/>
</dbReference>
<keyword evidence="4" id="KW-1185">Reference proteome</keyword>
<dbReference type="Gene3D" id="3.40.50.2000">
    <property type="entry name" value="Glycogen Phosphorylase B"/>
    <property type="match status" value="2"/>
</dbReference>
<dbReference type="Pfam" id="PF13439">
    <property type="entry name" value="Glyco_transf_4"/>
    <property type="match status" value="1"/>
</dbReference>
<protein>
    <recommendedName>
        <fullName evidence="5">Glycosyltransferase subfamily 4-like N-terminal domain-containing protein</fullName>
    </recommendedName>
</protein>
<dbReference type="InterPro" id="IPR001296">
    <property type="entry name" value="Glyco_trans_1"/>
</dbReference>
<proteinExistence type="predicted"/>
<gene>
    <name evidence="3" type="ORF">P872_12680</name>
</gene>
<reference evidence="3 4" key="1">
    <citation type="journal article" date="2013" name="Genome Announc.">
        <title>Draft Genome Sequence of the Psychrophilic and Alkaliphilic Rhodonellum psychrophilum Strain GCM71T.</title>
        <authorList>
            <person name="Hauptmann A.L."/>
            <person name="Glaring M.A."/>
            <person name="Hallin P.F."/>
            <person name="Prieme A."/>
            <person name="Stougaard P."/>
        </authorList>
    </citation>
    <scope>NUCLEOTIDE SEQUENCE [LARGE SCALE GENOMIC DNA]</scope>
    <source>
        <strain evidence="3 4">GCM71</strain>
    </source>
</reference>
<accession>U5BRV2</accession>
<evidence type="ECO:0000259" key="2">
    <source>
        <dbReference type="Pfam" id="PF13439"/>
    </source>
</evidence>